<dbReference type="Gene3D" id="3.50.50.60">
    <property type="entry name" value="FAD/NAD(P)-binding domain"/>
    <property type="match status" value="2"/>
</dbReference>
<dbReference type="KEGG" id="ddf:DEFDS_0059"/>
<dbReference type="PIRSF" id="PIRSF038984">
    <property type="entry name" value="FAD_binding_protein"/>
    <property type="match status" value="1"/>
</dbReference>
<organism evidence="5 6">
    <name type="scientific">Deferribacter desulfuricans (strain DSM 14783 / JCM 11476 / NBRC 101012 / SSM1)</name>
    <dbReference type="NCBI Taxonomy" id="639282"/>
    <lineage>
        <taxon>Bacteria</taxon>
        <taxon>Pseudomonadati</taxon>
        <taxon>Deferribacterota</taxon>
        <taxon>Deferribacteres</taxon>
        <taxon>Deferribacterales</taxon>
        <taxon>Deferribacteraceae</taxon>
        <taxon>Deferribacter</taxon>
    </lineage>
</organism>
<dbReference type="EMBL" id="AP011529">
    <property type="protein sequence ID" value="BAI79571.1"/>
    <property type="molecule type" value="Genomic_DNA"/>
</dbReference>
<dbReference type="PANTHER" id="PTHR43106">
    <property type="entry name" value="DEHYDROGENASE-RELATED"/>
    <property type="match status" value="1"/>
</dbReference>
<evidence type="ECO:0000256" key="2">
    <source>
        <dbReference type="ARBA" id="ARBA00023002"/>
    </source>
</evidence>
<gene>
    <name evidence="5" type="ordered locus">DEFDS_0059</name>
</gene>
<dbReference type="Proteomes" id="UP000001520">
    <property type="component" value="Chromosome"/>
</dbReference>
<feature type="domain" description="FAD-dependent protein C-terminal" evidence="4">
    <location>
        <begin position="215"/>
        <end position="396"/>
    </location>
</feature>
<dbReference type="PANTHER" id="PTHR43106:SF1">
    <property type="entry name" value="DEHYDROGENASE-RELATED"/>
    <property type="match status" value="1"/>
</dbReference>
<dbReference type="InterPro" id="IPR028348">
    <property type="entry name" value="FAD-binding_protein"/>
</dbReference>
<protein>
    <submittedName>
        <fullName evidence="5">FAD dependent oxidoreductase</fullName>
    </submittedName>
</protein>
<reference evidence="5 6" key="1">
    <citation type="journal article" date="2010" name="DNA Res.">
        <title>Bacterial lifestyle in a deep-sea hydrothermal vent chimney revealed by the genome sequence of the thermophilic bacterium Deferribacter desulfuricans SSM1.</title>
        <authorList>
            <person name="Takaki Y."/>
            <person name="Shimamura S."/>
            <person name="Nakagawa S."/>
            <person name="Fukuhara Y."/>
            <person name="Horikawa H."/>
            <person name="Ankai A."/>
            <person name="Harada T."/>
            <person name="Hosoyama A."/>
            <person name="Oguchi A."/>
            <person name="Fukui S."/>
            <person name="Fujita N."/>
            <person name="Takami H."/>
            <person name="Takai K."/>
        </authorList>
    </citation>
    <scope>NUCLEOTIDE SEQUENCE [LARGE SCALE GENOMIC DNA]</scope>
    <source>
        <strain evidence="6">DSM 14783 / JCM 11476 / NBRC 101012 / SSM1</strain>
    </source>
</reference>
<evidence type="ECO:0000259" key="3">
    <source>
        <dbReference type="Pfam" id="PF00890"/>
    </source>
</evidence>
<name>D3PAE8_DEFDS</name>
<dbReference type="RefSeq" id="WP_013006819.1">
    <property type="nucleotide sequence ID" value="NC_013939.1"/>
</dbReference>
<evidence type="ECO:0000313" key="5">
    <source>
        <dbReference type="EMBL" id="BAI79571.1"/>
    </source>
</evidence>
<keyword evidence="6" id="KW-1185">Reference proteome</keyword>
<keyword evidence="1" id="KW-0285">Flavoprotein</keyword>
<dbReference type="InterPro" id="IPR036188">
    <property type="entry name" value="FAD/NAD-bd_sf"/>
</dbReference>
<dbReference type="Pfam" id="PF00890">
    <property type="entry name" value="FAD_binding_2"/>
    <property type="match status" value="1"/>
</dbReference>
<proteinExistence type="predicted"/>
<dbReference type="InterPro" id="IPR003953">
    <property type="entry name" value="FAD-dep_OxRdtase_2_FAD-bd"/>
</dbReference>
<keyword evidence="2" id="KW-0560">Oxidoreductase</keyword>
<dbReference type="SUPFAM" id="SSF51905">
    <property type="entry name" value="FAD/NAD(P)-binding domain"/>
    <property type="match status" value="1"/>
</dbReference>
<dbReference type="STRING" id="639282.DEFDS_0059"/>
<dbReference type="eggNOG" id="COG2509">
    <property type="taxonomic scope" value="Bacteria"/>
</dbReference>
<feature type="domain" description="FAD-dependent oxidoreductase 2 FAD-binding" evidence="3">
    <location>
        <begin position="4"/>
        <end position="205"/>
    </location>
</feature>
<dbReference type="HOGENOM" id="CLU_046973_1_0_0"/>
<dbReference type="GO" id="GO:0016491">
    <property type="term" value="F:oxidoreductase activity"/>
    <property type="evidence" value="ECO:0007669"/>
    <property type="project" value="UniProtKB-KW"/>
</dbReference>
<sequence length="449" mass="50531">MVKVAIIGAGSAGMFAAYKLIQNKNISVDIYEKGKSILERTRKEVMSGFGGAGAFSDGKLTLTTEFGGWLTDYISEAELEKLIDEADDIWVKFSGVTEIDTKSDYEKIKDLEYQCSRNKLRLYAAKIRHLGTDNCLLAIKRIYELFEKEENINVYCNTPVKDLIVESGKIKGIVLADDSKKYYDKVIIAVGRSGNAWMQEIAEKYGIDSDINPVDIGVRVEVPRAVTDHFTNYLYEFKIKYYTTEFEDEVRTFCVNPGGFVAIERNDGDILTVNGHSYKNKKSNNTNFALLVSTKFTEPFKEPVKYGRYIANLANMLSGGNVIVQRFGDLLRGRRSTVKRIEKNFVVPTLKSAMPGDLSFVLPYRYLTDLKETMLQLDTVMPGMADPNTLMYGVEVKFYSLRIRIDKNMRSQNIENLYCVGDGAGITRGIIQANASGIIAANDILREIQ</sequence>
<evidence type="ECO:0000256" key="1">
    <source>
        <dbReference type="ARBA" id="ARBA00022630"/>
    </source>
</evidence>
<dbReference type="AlphaFoldDB" id="D3PAE8"/>
<dbReference type="InterPro" id="IPR049516">
    <property type="entry name" value="FAD-depend_C"/>
</dbReference>
<dbReference type="Pfam" id="PF21688">
    <property type="entry name" value="FAD-depend_C"/>
    <property type="match status" value="1"/>
</dbReference>
<accession>D3PAE8</accession>
<evidence type="ECO:0000313" key="6">
    <source>
        <dbReference type="Proteomes" id="UP000001520"/>
    </source>
</evidence>
<evidence type="ECO:0000259" key="4">
    <source>
        <dbReference type="Pfam" id="PF21688"/>
    </source>
</evidence>